<dbReference type="GeneID" id="25789470"/>
<accession>G9MPE7</accession>
<evidence type="ECO:0000313" key="2">
    <source>
        <dbReference type="Proteomes" id="UP000007115"/>
    </source>
</evidence>
<dbReference type="Proteomes" id="UP000007115">
    <property type="component" value="Unassembled WGS sequence"/>
</dbReference>
<dbReference type="OMA" id="TEITSDW"/>
<dbReference type="eggNOG" id="ENOG502R9X0">
    <property type="taxonomic scope" value="Eukaryota"/>
</dbReference>
<dbReference type="InParanoid" id="G9MPE7"/>
<keyword evidence="2" id="KW-1185">Reference proteome</keyword>
<proteinExistence type="predicted"/>
<dbReference type="Gene3D" id="3.40.50.720">
    <property type="entry name" value="NAD(P)-binding Rossmann-like Domain"/>
    <property type="match status" value="1"/>
</dbReference>
<evidence type="ECO:0008006" key="3">
    <source>
        <dbReference type="Google" id="ProtNLM"/>
    </source>
</evidence>
<dbReference type="STRING" id="413071.G9MPE7"/>
<dbReference type="InterPro" id="IPR036291">
    <property type="entry name" value="NAD(P)-bd_dom_sf"/>
</dbReference>
<sequence length="285" mass="31737">MSSFVSLVTSITLECLLSVKYIGAFSLTGVVRGLPALLKPNSTKYRFVALTRSLNSPMSKQLAEELDTDAEWLKRQGVVRVFIAPHNLPYQSAEESNFHLALLQAGVKYVYAELQWTSPQPNFLTPYWFYPAVGWIVEYKQTGEQVVLPVFSSEEFPAKLTHPEDISTFATHLLALDDVSPHNHGKYILHGPENFAGRDIVKMVADYIGAKVENVKYSAMDVYFNALRSMCIPDNVLPAMFTTVGVLWAGRCARDYRPISKEVTALAPPKTTAAQVLKAMVEGFP</sequence>
<dbReference type="OrthoDB" id="413314at2759"/>
<name>G9MPE7_HYPVG</name>
<dbReference type="VEuPathDB" id="FungiDB:TRIVIDRAFT_190673"/>
<evidence type="ECO:0000313" key="1">
    <source>
        <dbReference type="EMBL" id="EHK23748.1"/>
    </source>
</evidence>
<dbReference type="AlphaFoldDB" id="G9MPE7"/>
<dbReference type="Gene3D" id="3.90.25.10">
    <property type="entry name" value="UDP-galactose 4-epimerase, domain 1"/>
    <property type="match status" value="1"/>
</dbReference>
<dbReference type="SUPFAM" id="SSF51735">
    <property type="entry name" value="NAD(P)-binding Rossmann-fold domains"/>
    <property type="match status" value="1"/>
</dbReference>
<protein>
    <recommendedName>
        <fullName evidence="3">NmrA-like domain-containing protein</fullName>
    </recommendedName>
</protein>
<dbReference type="HOGENOM" id="CLU_076691_0_0_1"/>
<organism evidence="1 2">
    <name type="scientific">Hypocrea virens (strain Gv29-8 / FGSC 10586)</name>
    <name type="common">Gliocladium virens</name>
    <name type="synonym">Trichoderma virens</name>
    <dbReference type="NCBI Taxonomy" id="413071"/>
    <lineage>
        <taxon>Eukaryota</taxon>
        <taxon>Fungi</taxon>
        <taxon>Dikarya</taxon>
        <taxon>Ascomycota</taxon>
        <taxon>Pezizomycotina</taxon>
        <taxon>Sordariomycetes</taxon>
        <taxon>Hypocreomycetidae</taxon>
        <taxon>Hypocreales</taxon>
        <taxon>Hypocreaceae</taxon>
        <taxon>Trichoderma</taxon>
    </lineage>
</organism>
<comment type="caution">
    <text evidence="1">The sequence shown here is derived from an EMBL/GenBank/DDBJ whole genome shotgun (WGS) entry which is preliminary data.</text>
</comment>
<gene>
    <name evidence="1" type="ORF">TRIVIDRAFT_190673</name>
</gene>
<reference evidence="1 2" key="1">
    <citation type="journal article" date="2011" name="Genome Biol.">
        <title>Comparative genome sequence analysis underscores mycoparasitism as the ancestral life style of Trichoderma.</title>
        <authorList>
            <person name="Kubicek C.P."/>
            <person name="Herrera-Estrella A."/>
            <person name="Seidl-Seiboth V."/>
            <person name="Martinez D.A."/>
            <person name="Druzhinina I.S."/>
            <person name="Thon M."/>
            <person name="Zeilinger S."/>
            <person name="Casas-Flores S."/>
            <person name="Horwitz B.A."/>
            <person name="Mukherjee P.K."/>
            <person name="Mukherjee M."/>
            <person name="Kredics L."/>
            <person name="Alcaraz L.D."/>
            <person name="Aerts A."/>
            <person name="Antal Z."/>
            <person name="Atanasova L."/>
            <person name="Cervantes-Badillo M.G."/>
            <person name="Challacombe J."/>
            <person name="Chertkov O."/>
            <person name="McCluskey K."/>
            <person name="Coulpier F."/>
            <person name="Deshpande N."/>
            <person name="von Doehren H."/>
            <person name="Ebbole D.J."/>
            <person name="Esquivel-Naranjo E.U."/>
            <person name="Fekete E."/>
            <person name="Flipphi M."/>
            <person name="Glaser F."/>
            <person name="Gomez-Rodriguez E.Y."/>
            <person name="Gruber S."/>
            <person name="Han C."/>
            <person name="Henrissat B."/>
            <person name="Hermosa R."/>
            <person name="Hernandez-Onate M."/>
            <person name="Karaffa L."/>
            <person name="Kosti I."/>
            <person name="Le Crom S."/>
            <person name="Lindquist E."/>
            <person name="Lucas S."/>
            <person name="Luebeck M."/>
            <person name="Luebeck P.S."/>
            <person name="Margeot A."/>
            <person name="Metz B."/>
            <person name="Misra M."/>
            <person name="Nevalainen H."/>
            <person name="Omann M."/>
            <person name="Packer N."/>
            <person name="Perrone G."/>
            <person name="Uresti-Rivera E.E."/>
            <person name="Salamov A."/>
            <person name="Schmoll M."/>
            <person name="Seiboth B."/>
            <person name="Shapiro H."/>
            <person name="Sukno S."/>
            <person name="Tamayo-Ramos J.A."/>
            <person name="Tisch D."/>
            <person name="Wiest A."/>
            <person name="Wilkinson H.H."/>
            <person name="Zhang M."/>
            <person name="Coutinho P.M."/>
            <person name="Kenerley C.M."/>
            <person name="Monte E."/>
            <person name="Baker S.E."/>
            <person name="Grigoriev I.V."/>
        </authorList>
    </citation>
    <scope>NUCLEOTIDE SEQUENCE [LARGE SCALE GENOMIC DNA]</scope>
    <source>
        <strain evidence="2">Gv29-8 / FGSC 10586</strain>
    </source>
</reference>
<dbReference type="EMBL" id="ABDF02000005">
    <property type="protein sequence ID" value="EHK23748.1"/>
    <property type="molecule type" value="Genomic_DNA"/>
</dbReference>
<dbReference type="RefSeq" id="XP_013957954.1">
    <property type="nucleotide sequence ID" value="XM_014102479.1"/>
</dbReference>